<feature type="transmembrane region" description="Helical" evidence="6">
    <location>
        <begin position="70"/>
        <end position="89"/>
    </location>
</feature>
<dbReference type="InterPro" id="IPR001123">
    <property type="entry name" value="LeuE-type"/>
</dbReference>
<keyword evidence="4 6" id="KW-1133">Transmembrane helix</keyword>
<name>A0A7X0HPF9_9BACI</name>
<dbReference type="Proteomes" id="UP000531594">
    <property type="component" value="Unassembled WGS sequence"/>
</dbReference>
<feature type="transmembrane region" description="Helical" evidence="6">
    <location>
        <begin position="146"/>
        <end position="167"/>
    </location>
</feature>
<dbReference type="AlphaFoldDB" id="A0A7X0HPF9"/>
<keyword evidence="2" id="KW-1003">Cell membrane</keyword>
<evidence type="ECO:0000256" key="4">
    <source>
        <dbReference type="ARBA" id="ARBA00022989"/>
    </source>
</evidence>
<dbReference type="RefSeq" id="WP_184523776.1">
    <property type="nucleotide sequence ID" value="NZ_JACHGK010000003.1"/>
</dbReference>
<dbReference type="GO" id="GO:0005886">
    <property type="term" value="C:plasma membrane"/>
    <property type="evidence" value="ECO:0007669"/>
    <property type="project" value="UniProtKB-SubCell"/>
</dbReference>
<organism evidence="7 8">
    <name type="scientific">Bacillus benzoevorans</name>
    <dbReference type="NCBI Taxonomy" id="1456"/>
    <lineage>
        <taxon>Bacteria</taxon>
        <taxon>Bacillati</taxon>
        <taxon>Bacillota</taxon>
        <taxon>Bacilli</taxon>
        <taxon>Bacillales</taxon>
        <taxon>Bacillaceae</taxon>
        <taxon>Bacillus</taxon>
    </lineage>
</organism>
<accession>A0A7X0HPF9</accession>
<evidence type="ECO:0000256" key="3">
    <source>
        <dbReference type="ARBA" id="ARBA00022692"/>
    </source>
</evidence>
<evidence type="ECO:0000313" key="8">
    <source>
        <dbReference type="Proteomes" id="UP000531594"/>
    </source>
</evidence>
<dbReference type="Pfam" id="PF01810">
    <property type="entry name" value="LysE"/>
    <property type="match status" value="1"/>
</dbReference>
<dbReference type="PANTHER" id="PTHR30086">
    <property type="entry name" value="ARGININE EXPORTER PROTEIN ARGO"/>
    <property type="match status" value="1"/>
</dbReference>
<sequence length="209" mass="23256">MSIFLSYIFLGLSLAAPIGPINAAQLDKGIKQGFWHAWILGWGALAADAVYMLLVFFGVVHFLEIPFMKTFLWLFGFFVLTYTGIEGMVNAGKLDLDVRYARESPLSSFISGFVMSISNPLTILFWLGIYGSILANTAAKYDFYHIVFYSLAIFIGILCWDFSMALVSSTFRRILTKPTLIIISRLSGLSLIGFGVYFAMQAAKVLFSS</sequence>
<feature type="transmembrane region" description="Helical" evidence="6">
    <location>
        <begin position="39"/>
        <end position="63"/>
    </location>
</feature>
<feature type="transmembrane region" description="Helical" evidence="6">
    <location>
        <begin position="109"/>
        <end position="134"/>
    </location>
</feature>
<gene>
    <name evidence="7" type="ORF">HNR53_001172</name>
</gene>
<evidence type="ECO:0000256" key="6">
    <source>
        <dbReference type="SAM" id="Phobius"/>
    </source>
</evidence>
<evidence type="ECO:0000256" key="1">
    <source>
        <dbReference type="ARBA" id="ARBA00004651"/>
    </source>
</evidence>
<reference evidence="7 8" key="1">
    <citation type="submission" date="2020-08" db="EMBL/GenBank/DDBJ databases">
        <title>Genomic Encyclopedia of Type Strains, Phase IV (KMG-IV): sequencing the most valuable type-strain genomes for metagenomic binning, comparative biology and taxonomic classification.</title>
        <authorList>
            <person name="Goeker M."/>
        </authorList>
    </citation>
    <scope>NUCLEOTIDE SEQUENCE [LARGE SCALE GENOMIC DNA]</scope>
    <source>
        <strain evidence="7 8">DSM 5391</strain>
    </source>
</reference>
<evidence type="ECO:0000256" key="5">
    <source>
        <dbReference type="ARBA" id="ARBA00023136"/>
    </source>
</evidence>
<proteinExistence type="predicted"/>
<comment type="subcellular location">
    <subcellularLocation>
        <location evidence="1">Cell membrane</location>
        <topology evidence="1">Multi-pass membrane protein</topology>
    </subcellularLocation>
</comment>
<evidence type="ECO:0000313" key="7">
    <source>
        <dbReference type="EMBL" id="MBB6444563.1"/>
    </source>
</evidence>
<evidence type="ECO:0000256" key="2">
    <source>
        <dbReference type="ARBA" id="ARBA00022475"/>
    </source>
</evidence>
<comment type="caution">
    <text evidence="7">The sequence shown here is derived from an EMBL/GenBank/DDBJ whole genome shotgun (WGS) entry which is preliminary data.</text>
</comment>
<dbReference type="GO" id="GO:0015171">
    <property type="term" value="F:amino acid transmembrane transporter activity"/>
    <property type="evidence" value="ECO:0007669"/>
    <property type="project" value="TreeGrafter"/>
</dbReference>
<protein>
    <submittedName>
        <fullName evidence="7">Threonine/homoserine/homoserine lactone efflux protein</fullName>
    </submittedName>
</protein>
<dbReference type="EMBL" id="JACHGK010000003">
    <property type="protein sequence ID" value="MBB6444563.1"/>
    <property type="molecule type" value="Genomic_DNA"/>
</dbReference>
<keyword evidence="8" id="KW-1185">Reference proteome</keyword>
<feature type="transmembrane region" description="Helical" evidence="6">
    <location>
        <begin position="179"/>
        <end position="200"/>
    </location>
</feature>
<keyword evidence="3 6" id="KW-0812">Transmembrane</keyword>
<keyword evidence="5 6" id="KW-0472">Membrane</keyword>
<dbReference type="PANTHER" id="PTHR30086:SF6">
    <property type="entry name" value="AMINO ACID EFFLUX PROTEIN YCGF-RELATED"/>
    <property type="match status" value="1"/>
</dbReference>